<dbReference type="Proteomes" id="UP000217289">
    <property type="component" value="Chromosome"/>
</dbReference>
<dbReference type="EMBL" id="CP022163">
    <property type="protein sequence ID" value="ATB30684.1"/>
    <property type="molecule type" value="Genomic_DNA"/>
</dbReference>
<evidence type="ECO:0000313" key="2">
    <source>
        <dbReference type="Proteomes" id="UP000217289"/>
    </source>
</evidence>
<name>A0A250IFT0_9BACT</name>
<dbReference type="KEGG" id="mbd:MEBOL_004145"/>
<dbReference type="PROSITE" id="PS51257">
    <property type="entry name" value="PROKAR_LIPOPROTEIN"/>
    <property type="match status" value="1"/>
</dbReference>
<sequence length="131" mass="13757">MSKQVKGLAVVLAGALMVGCGGMESQDETAGAPTEAGVGQVEGAVELARIGANETRDFPTWLFGTTTWRVYNPSSVAVPFLVWCGSTTYNGVVNPGQAQQQSWPCGAPGTRLYIRNNGTNASTQFIDVQTS</sequence>
<keyword evidence="2" id="KW-1185">Reference proteome</keyword>
<reference evidence="1 2" key="1">
    <citation type="submission" date="2017-06" db="EMBL/GenBank/DDBJ databases">
        <authorList>
            <person name="Kim H.J."/>
            <person name="Triplett B.A."/>
        </authorList>
    </citation>
    <scope>NUCLEOTIDE SEQUENCE [LARGE SCALE GENOMIC DNA]</scope>
    <source>
        <strain evidence="1 2">DSM 14713</strain>
    </source>
</reference>
<evidence type="ECO:0008006" key="3">
    <source>
        <dbReference type="Google" id="ProtNLM"/>
    </source>
</evidence>
<proteinExistence type="predicted"/>
<gene>
    <name evidence="1" type="ORF">MEBOL_004145</name>
</gene>
<evidence type="ECO:0000313" key="1">
    <source>
        <dbReference type="EMBL" id="ATB30684.1"/>
    </source>
</evidence>
<accession>A0A250IFT0</accession>
<organism evidence="1 2">
    <name type="scientific">Melittangium boletus DSM 14713</name>
    <dbReference type="NCBI Taxonomy" id="1294270"/>
    <lineage>
        <taxon>Bacteria</taxon>
        <taxon>Pseudomonadati</taxon>
        <taxon>Myxococcota</taxon>
        <taxon>Myxococcia</taxon>
        <taxon>Myxococcales</taxon>
        <taxon>Cystobacterineae</taxon>
        <taxon>Archangiaceae</taxon>
        <taxon>Melittangium</taxon>
    </lineage>
</organism>
<dbReference type="OrthoDB" id="5383124at2"/>
<dbReference type="AlphaFoldDB" id="A0A250IFT0"/>
<protein>
    <recommendedName>
        <fullName evidence="3">Lipoprotein</fullName>
    </recommendedName>
</protein>
<dbReference type="RefSeq" id="WP_095979104.1">
    <property type="nucleotide sequence ID" value="NZ_CP022163.1"/>
</dbReference>